<evidence type="ECO:0000259" key="4">
    <source>
        <dbReference type="PROSITE" id="PS50893"/>
    </source>
</evidence>
<dbReference type="Pfam" id="PF00005">
    <property type="entry name" value="ABC_tran"/>
    <property type="match status" value="1"/>
</dbReference>
<accession>A0A5M6IEK7</accession>
<dbReference type="GO" id="GO:0016887">
    <property type="term" value="F:ATP hydrolysis activity"/>
    <property type="evidence" value="ECO:0007669"/>
    <property type="project" value="InterPro"/>
</dbReference>
<name>A0A5M6IEK7_9PROT</name>
<dbReference type="PROSITE" id="PS00211">
    <property type="entry name" value="ABC_TRANSPORTER_1"/>
    <property type="match status" value="1"/>
</dbReference>
<dbReference type="FunFam" id="3.40.50.300:FF:000425">
    <property type="entry name" value="Probable ABC transporter, ATP-binding subunit"/>
    <property type="match status" value="1"/>
</dbReference>
<dbReference type="PANTHER" id="PTHR42781:SF4">
    <property type="entry name" value="SPERMIDINE_PUTRESCINE IMPORT ATP-BINDING PROTEIN POTA"/>
    <property type="match status" value="1"/>
</dbReference>
<sequence>MALQGKVELAAVTKRYGATVAVDAINLKIPRGGYCCLLGPSGCGKSSTLRMIAGHETISDGDLILDGQNITTLPPAKRGTAMMFQDYALFPHLTCVDNVAFSLRMRGVSKAERRGRAMEMLTLVHMEAHAQRMPGQLSGGQQQRIALARALLTDPKVLLLDEPLSALDPFLRVKMRAELRRLQRELGITFIHVTHSQEEALALADLVVVMEDGHIRQAGPPREVFTRPRTPFVARFIGGHNVLSAPLEGVEGDTAILTGPQGGRFTVSTAETSAGAASGRGPVPFAVRADRVTLTRRPTPAPTPTPTPTAADALPPGANHLNATVAEAEYNGQQVRLTLRGEGAEDFVVLMDEAAYFAAPAEAGDPVVATWPSDAAHLLDSP</sequence>
<dbReference type="InterPro" id="IPR017871">
    <property type="entry name" value="ABC_transporter-like_CS"/>
</dbReference>
<evidence type="ECO:0000256" key="3">
    <source>
        <dbReference type="ARBA" id="ARBA00022840"/>
    </source>
</evidence>
<dbReference type="AlphaFoldDB" id="A0A5M6IEK7"/>
<dbReference type="InterPro" id="IPR027417">
    <property type="entry name" value="P-loop_NTPase"/>
</dbReference>
<dbReference type="EMBL" id="VWPJ01000004">
    <property type="protein sequence ID" value="KAA5606407.1"/>
    <property type="molecule type" value="Genomic_DNA"/>
</dbReference>
<comment type="caution">
    <text evidence="5">The sequence shown here is derived from an EMBL/GenBank/DDBJ whole genome shotgun (WGS) entry which is preliminary data.</text>
</comment>
<dbReference type="Pfam" id="PF08402">
    <property type="entry name" value="TOBE_2"/>
    <property type="match status" value="1"/>
</dbReference>
<dbReference type="GO" id="GO:0015697">
    <property type="term" value="P:quaternary ammonium group transport"/>
    <property type="evidence" value="ECO:0007669"/>
    <property type="project" value="UniProtKB-ARBA"/>
</dbReference>
<dbReference type="Proteomes" id="UP000324065">
    <property type="component" value="Unassembled WGS sequence"/>
</dbReference>
<evidence type="ECO:0000313" key="6">
    <source>
        <dbReference type="Proteomes" id="UP000324065"/>
    </source>
</evidence>
<organism evidence="5 6">
    <name type="scientific">Roseospira marina</name>
    <dbReference type="NCBI Taxonomy" id="140057"/>
    <lineage>
        <taxon>Bacteria</taxon>
        <taxon>Pseudomonadati</taxon>
        <taxon>Pseudomonadota</taxon>
        <taxon>Alphaproteobacteria</taxon>
        <taxon>Rhodospirillales</taxon>
        <taxon>Rhodospirillaceae</taxon>
        <taxon>Roseospira</taxon>
    </lineage>
</organism>
<dbReference type="GO" id="GO:0043190">
    <property type="term" value="C:ATP-binding cassette (ABC) transporter complex"/>
    <property type="evidence" value="ECO:0007669"/>
    <property type="project" value="InterPro"/>
</dbReference>
<keyword evidence="3 5" id="KW-0067">ATP-binding</keyword>
<keyword evidence="2" id="KW-0547">Nucleotide-binding</keyword>
<gene>
    <name evidence="5" type="ORF">F1188_05935</name>
</gene>
<dbReference type="Gene3D" id="2.40.50.100">
    <property type="match status" value="1"/>
</dbReference>
<dbReference type="SUPFAM" id="SSF52540">
    <property type="entry name" value="P-loop containing nucleoside triphosphate hydrolases"/>
    <property type="match status" value="1"/>
</dbReference>
<evidence type="ECO:0000256" key="2">
    <source>
        <dbReference type="ARBA" id="ARBA00022741"/>
    </source>
</evidence>
<keyword evidence="1" id="KW-0813">Transport</keyword>
<dbReference type="SUPFAM" id="SSF50331">
    <property type="entry name" value="MOP-like"/>
    <property type="match status" value="1"/>
</dbReference>
<protein>
    <submittedName>
        <fullName evidence="5">ABC transporter ATP-binding protein</fullName>
    </submittedName>
</protein>
<dbReference type="PROSITE" id="PS50893">
    <property type="entry name" value="ABC_TRANSPORTER_2"/>
    <property type="match status" value="1"/>
</dbReference>
<dbReference type="InterPro" id="IPR050093">
    <property type="entry name" value="ABC_SmlMolc_Importer"/>
</dbReference>
<dbReference type="GO" id="GO:0022857">
    <property type="term" value="F:transmembrane transporter activity"/>
    <property type="evidence" value="ECO:0007669"/>
    <property type="project" value="InterPro"/>
</dbReference>
<dbReference type="InterPro" id="IPR008995">
    <property type="entry name" value="Mo/tungstate-bd_C_term_dom"/>
</dbReference>
<feature type="domain" description="ABC transporter" evidence="4">
    <location>
        <begin position="7"/>
        <end position="237"/>
    </location>
</feature>
<dbReference type="InterPro" id="IPR003593">
    <property type="entry name" value="AAA+_ATPase"/>
</dbReference>
<dbReference type="InterPro" id="IPR003439">
    <property type="entry name" value="ABC_transporter-like_ATP-bd"/>
</dbReference>
<dbReference type="PANTHER" id="PTHR42781">
    <property type="entry name" value="SPERMIDINE/PUTRESCINE IMPORT ATP-BINDING PROTEIN POTA"/>
    <property type="match status" value="1"/>
</dbReference>
<proteinExistence type="predicted"/>
<dbReference type="GO" id="GO:0005524">
    <property type="term" value="F:ATP binding"/>
    <property type="evidence" value="ECO:0007669"/>
    <property type="project" value="UniProtKB-KW"/>
</dbReference>
<dbReference type="SMART" id="SM00382">
    <property type="entry name" value="AAA"/>
    <property type="match status" value="1"/>
</dbReference>
<evidence type="ECO:0000256" key="1">
    <source>
        <dbReference type="ARBA" id="ARBA00022448"/>
    </source>
</evidence>
<dbReference type="OrthoDB" id="9802264at2"/>
<dbReference type="Gene3D" id="3.40.50.300">
    <property type="entry name" value="P-loop containing nucleotide triphosphate hydrolases"/>
    <property type="match status" value="1"/>
</dbReference>
<dbReference type="InterPro" id="IPR013611">
    <property type="entry name" value="Transp-assoc_OB_typ2"/>
</dbReference>
<keyword evidence="6" id="KW-1185">Reference proteome</keyword>
<dbReference type="RefSeq" id="WP_150061476.1">
    <property type="nucleotide sequence ID" value="NZ_JACHII010000006.1"/>
</dbReference>
<reference evidence="5 6" key="1">
    <citation type="submission" date="2019-09" db="EMBL/GenBank/DDBJ databases">
        <title>Genome sequence of Roseospira marina, one of the more divergent members of the non-sulfur purple photosynthetic bacterial family, the Rhodospirillaceae.</title>
        <authorList>
            <person name="Meyer T."/>
            <person name="Kyndt J."/>
        </authorList>
    </citation>
    <scope>NUCLEOTIDE SEQUENCE [LARGE SCALE GENOMIC DNA]</scope>
    <source>
        <strain evidence="5 6">DSM 15113</strain>
    </source>
</reference>
<evidence type="ECO:0000313" key="5">
    <source>
        <dbReference type="EMBL" id="KAA5606407.1"/>
    </source>
</evidence>